<dbReference type="Proteomes" id="UP000652720">
    <property type="component" value="Unassembled WGS sequence"/>
</dbReference>
<name>A0AAV4K6Z5_9DEIO</name>
<dbReference type="EMBL" id="BMMA01000024">
    <property type="protein sequence ID" value="GGI88079.1"/>
    <property type="molecule type" value="Genomic_DNA"/>
</dbReference>
<evidence type="ECO:0000313" key="3">
    <source>
        <dbReference type="Proteomes" id="UP000630135"/>
    </source>
</evidence>
<reference evidence="3" key="3">
    <citation type="journal article" date="2019" name="Int. J. Syst. Evol. Microbiol.">
        <title>The Global Catalogue of Microorganisms (GCM) 10K type strain sequencing project: providing services to taxonomists for standard genome sequencing and annotation.</title>
        <authorList>
            <consortium name="The Broad Institute Genomics Platform"/>
            <consortium name="The Broad Institute Genome Sequencing Center for Infectious Disease"/>
            <person name="Wu L."/>
            <person name="Ma J."/>
        </authorList>
    </citation>
    <scope>NUCLEOTIDE SEQUENCE [LARGE SCALE GENOMIC DNA]</scope>
    <source>
        <strain evidence="3">CGMCC 1.8884</strain>
    </source>
</reference>
<gene>
    <name evidence="2" type="ORF">GCM10008021_19680</name>
    <name evidence="1" type="ORF">GCM10010914_23100</name>
</gene>
<organism evidence="1 4">
    <name type="scientific">Deinococcus wulumuqiensis</name>
    <dbReference type="NCBI Taxonomy" id="980427"/>
    <lineage>
        <taxon>Bacteria</taxon>
        <taxon>Thermotogati</taxon>
        <taxon>Deinococcota</taxon>
        <taxon>Deinococci</taxon>
        <taxon>Deinococcales</taxon>
        <taxon>Deinococcaceae</taxon>
        <taxon>Deinococcus</taxon>
    </lineage>
</organism>
<evidence type="ECO:0000313" key="1">
    <source>
        <dbReference type="EMBL" id="GGI88079.1"/>
    </source>
</evidence>
<proteinExistence type="predicted"/>
<accession>A0AAV4K6Z5</accession>
<keyword evidence="3" id="KW-1185">Reference proteome</keyword>
<comment type="caution">
    <text evidence="1">The sequence shown here is derived from an EMBL/GenBank/DDBJ whole genome shotgun (WGS) entry which is preliminary data.</text>
</comment>
<dbReference type="AlphaFoldDB" id="A0AAV4K6Z5"/>
<sequence length="62" mass="7049">MLAFLLQYPCTQGSDVYPLLRQLAERGLLLAEVQAFGLGRTYPLRGQWLRVAGFHQSRHCSD</sequence>
<evidence type="ECO:0000313" key="2">
    <source>
        <dbReference type="EMBL" id="GGP30317.1"/>
    </source>
</evidence>
<dbReference type="Proteomes" id="UP000630135">
    <property type="component" value="Unassembled WGS sequence"/>
</dbReference>
<protein>
    <recommendedName>
        <fullName evidence="5">PadR family transcriptional regulator</fullName>
    </recommendedName>
</protein>
<dbReference type="RefSeq" id="WP_017870631.1">
    <property type="nucleotide sequence ID" value="NZ_JBHMFK010000001.1"/>
</dbReference>
<dbReference type="EMBL" id="BMLZ01000024">
    <property type="protein sequence ID" value="GGP30317.1"/>
    <property type="molecule type" value="Genomic_DNA"/>
</dbReference>
<reference evidence="2" key="1">
    <citation type="journal article" date="2014" name="Int. J. Syst. Evol. Microbiol.">
        <title>Complete genome of a new Firmicutes species belonging to the dominant human colonic microbiota ('Ruminococcus bicirculans') reveals two chromosomes and a selective capacity to utilize plant glucans.</title>
        <authorList>
            <consortium name="NISC Comparative Sequencing Program"/>
            <person name="Wegmann U."/>
            <person name="Louis P."/>
            <person name="Goesmann A."/>
            <person name="Henrissat B."/>
            <person name="Duncan S.H."/>
            <person name="Flint H.J."/>
        </authorList>
    </citation>
    <scope>NUCLEOTIDE SEQUENCE</scope>
    <source>
        <strain evidence="2">CGMCC 1.8884</strain>
    </source>
</reference>
<evidence type="ECO:0000313" key="4">
    <source>
        <dbReference type="Proteomes" id="UP000652720"/>
    </source>
</evidence>
<reference evidence="1" key="4">
    <citation type="submission" date="2023-08" db="EMBL/GenBank/DDBJ databases">
        <authorList>
            <person name="Sun Q."/>
            <person name="Zhou Y."/>
        </authorList>
    </citation>
    <scope>NUCLEOTIDE SEQUENCE</scope>
    <source>
        <strain evidence="2">CGMCC 1.8884</strain>
        <strain evidence="1">CGMCC 1.8885</strain>
    </source>
</reference>
<reference evidence="1" key="2">
    <citation type="journal article" date="2014" name="Int. J. Syst. Evol. Microbiol.">
        <title>Complete genome sequence of Corynebacterium casei LMG S-19264T (=DSM 44701T), isolated from a smear-ripened cheese.</title>
        <authorList>
            <consortium name="US DOE Joint Genome Institute (JGI-PGF)"/>
            <person name="Walter F."/>
            <person name="Albersmeier A."/>
            <person name="Kalinowski J."/>
            <person name="Ruckert C."/>
        </authorList>
    </citation>
    <scope>NUCLEOTIDE SEQUENCE</scope>
    <source>
        <strain evidence="1">CGMCC 1.8885</strain>
    </source>
</reference>
<evidence type="ECO:0008006" key="5">
    <source>
        <dbReference type="Google" id="ProtNLM"/>
    </source>
</evidence>